<dbReference type="OrthoDB" id="434160at2759"/>
<dbReference type="RefSeq" id="XP_001734359.1">
    <property type="nucleotide sequence ID" value="XM_001734307.1"/>
</dbReference>
<dbReference type="InterPro" id="IPR029047">
    <property type="entry name" value="HSP70_peptide-bd_sf"/>
</dbReference>
<dbReference type="SUPFAM" id="SSF53067">
    <property type="entry name" value="Actin-like ATPase domain"/>
    <property type="match status" value="3"/>
</dbReference>
<sequence length="671" mass="75482">MSTLTLAETPIHVGIDLGTTYSSIAIYSENENKNDPIEVLEIANNEFSVPSWVQLFKGNDGTKQYNVSINAKRSGGICLHDSKRLIGETVKHYNEQKNLLPSFTSFVVSTENDEIKMCVEDPLNQSETESFYPIEVSAMVLRTLYNILRQRIGNKKIGKVVVTIPVSFTPRQKKETIQACKMAGFEDISLLHEPTASVIEFDREFHLKEKSKIVVIDCGGGTTDVACCIFNGQEQLDNNKIGKVKEFILNKIKEVLKTQKDFLILLEPEKESDKTRIKSKKKFVSQNIEKITAESLKTLEKGNSMKIGLWDIYPEWEDEITITPQDVNLQIQKPDTKSKIDCVWNESDLNLGGNNFDDSLITVILDKIKSHIGDTDFQRLFKVNSKDTKTVKRMKEKRMKKIRIIAEDIKKSFSGNTNSLPIDLDSISEGLTGQVDVTKDEFEAQCKKDKILEKLERCIKSVVDSANWKVNDINYVLAIGGSCSIPIVRRLICGMFSKDKVVGTSFNSYTSVVKGAACRAHQLSIDCEDSITQVMPYTLGFGLVENKYDVFAPKGKKLPIGFLGVYSNAHENQRIISIPIYKGEGKKTNEEGMELVTTAIITGLPPGLKEGEFNMIYLTRVNTSGLVEVEIVKADNGKFLNKMKAFVNLGFDEDILKKIQQHLERYIKNSE</sequence>
<dbReference type="GO" id="GO:0140662">
    <property type="term" value="F:ATP-dependent protein folding chaperone"/>
    <property type="evidence" value="ECO:0007669"/>
    <property type="project" value="InterPro"/>
</dbReference>
<protein>
    <submittedName>
        <fullName evidence="4">Heat shock protein 70kD, putative</fullName>
        <ecNumber evidence="4">1.3.1.74</ecNumber>
    </submittedName>
</protein>
<dbReference type="FunFam" id="3.30.420.40:FF:000349">
    <property type="entry name" value="Heat shock protein 70 putative"/>
    <property type="match status" value="1"/>
</dbReference>
<dbReference type="InterPro" id="IPR013126">
    <property type="entry name" value="Hsp_70_fam"/>
</dbReference>
<evidence type="ECO:0000313" key="4">
    <source>
        <dbReference type="EMBL" id="EDR29476.1"/>
    </source>
</evidence>
<keyword evidence="1 3" id="KW-0547">Nucleotide-binding</keyword>
<dbReference type="InterPro" id="IPR043129">
    <property type="entry name" value="ATPase_NBD"/>
</dbReference>
<dbReference type="SUPFAM" id="SSF100920">
    <property type="entry name" value="Heat shock protein 70kD (HSP70), peptide-binding domain"/>
    <property type="match status" value="1"/>
</dbReference>
<dbReference type="FunFam" id="3.90.640.10:FF:000033">
    <property type="entry name" value="Heat shock 70 kDa protein"/>
    <property type="match status" value="1"/>
</dbReference>
<evidence type="ECO:0000313" key="5">
    <source>
        <dbReference type="Proteomes" id="UP000008076"/>
    </source>
</evidence>
<dbReference type="Gene3D" id="3.30.30.30">
    <property type="match status" value="1"/>
</dbReference>
<dbReference type="PRINTS" id="PR00301">
    <property type="entry name" value="HEATSHOCK70"/>
</dbReference>
<evidence type="ECO:0000256" key="3">
    <source>
        <dbReference type="RuleBase" id="RU003322"/>
    </source>
</evidence>
<dbReference type="GO" id="GO:0032440">
    <property type="term" value="F:2-alkenal reductase [NAD(P)H] activity"/>
    <property type="evidence" value="ECO:0007669"/>
    <property type="project" value="UniProtKB-EC"/>
</dbReference>
<evidence type="ECO:0000256" key="2">
    <source>
        <dbReference type="ARBA" id="ARBA00022840"/>
    </source>
</evidence>
<dbReference type="Gene3D" id="2.60.34.10">
    <property type="entry name" value="Substrate Binding Domain Of DNAk, Chain A, domain 1"/>
    <property type="match status" value="1"/>
</dbReference>
<dbReference type="GO" id="GO:0005524">
    <property type="term" value="F:ATP binding"/>
    <property type="evidence" value="ECO:0007669"/>
    <property type="project" value="UniProtKB-KW"/>
</dbReference>
<name>B0E7K6_ENTDS</name>
<keyword evidence="4" id="KW-0560">Oxidoreductase</keyword>
<dbReference type="EC" id="1.3.1.74" evidence="4"/>
<accession>B0E7K6</accession>
<keyword evidence="2 3" id="KW-0067">ATP-binding</keyword>
<dbReference type="AlphaFoldDB" id="B0E7K6"/>
<dbReference type="Pfam" id="PF00012">
    <property type="entry name" value="HSP70"/>
    <property type="match status" value="2"/>
</dbReference>
<dbReference type="Gene3D" id="3.90.640.10">
    <property type="entry name" value="Actin, Chain A, domain 4"/>
    <property type="match status" value="1"/>
</dbReference>
<dbReference type="PROSITE" id="PS00297">
    <property type="entry name" value="HSP70_1"/>
    <property type="match status" value="1"/>
</dbReference>
<dbReference type="Proteomes" id="UP000008076">
    <property type="component" value="Unassembled WGS sequence"/>
</dbReference>
<dbReference type="eggNOG" id="KOG0101">
    <property type="taxonomic scope" value="Eukaryota"/>
</dbReference>
<dbReference type="eggNOG" id="KOG0100">
    <property type="taxonomic scope" value="Eukaryota"/>
</dbReference>
<dbReference type="GeneID" id="5879270"/>
<dbReference type="FunFam" id="3.30.420.40:FF:000394">
    <property type="entry name" value="Heat shock protein 70 putative"/>
    <property type="match status" value="1"/>
</dbReference>
<dbReference type="OMA" id="CEDSITQ"/>
<organism evidence="5">
    <name type="scientific">Entamoeba dispar (strain ATCC PRA-260 / SAW760)</name>
    <dbReference type="NCBI Taxonomy" id="370354"/>
    <lineage>
        <taxon>Eukaryota</taxon>
        <taxon>Amoebozoa</taxon>
        <taxon>Evosea</taxon>
        <taxon>Archamoebae</taxon>
        <taxon>Mastigamoebida</taxon>
        <taxon>Entamoebidae</taxon>
        <taxon>Entamoeba</taxon>
    </lineage>
</organism>
<dbReference type="VEuPathDB" id="AmoebaDB:EDI_275640"/>
<dbReference type="KEGG" id="edi:EDI_275640"/>
<evidence type="ECO:0000256" key="1">
    <source>
        <dbReference type="ARBA" id="ARBA00022741"/>
    </source>
</evidence>
<gene>
    <name evidence="4" type="ORF">EDI_275640</name>
</gene>
<proteinExistence type="inferred from homology"/>
<dbReference type="InterPro" id="IPR018181">
    <property type="entry name" value="Heat_shock_70_CS"/>
</dbReference>
<comment type="similarity">
    <text evidence="3">Belongs to the heat shock protein 70 family.</text>
</comment>
<reference evidence="5" key="1">
    <citation type="submission" date="2007-12" db="EMBL/GenBank/DDBJ databases">
        <title>Annotation of Entamoeba dispar SAW760.</title>
        <authorList>
            <person name="Lorenzi H."/>
            <person name="Inman J."/>
            <person name="Schobel S."/>
            <person name="Amedeo P."/>
            <person name="Caler E."/>
        </authorList>
    </citation>
    <scope>NUCLEOTIDE SEQUENCE [LARGE SCALE GENOMIC DNA]</scope>
    <source>
        <strain evidence="5">ATCC PRA-260 / SAW760</strain>
    </source>
</reference>
<dbReference type="EMBL" id="DS548043">
    <property type="protein sequence ID" value="EDR29476.1"/>
    <property type="molecule type" value="Genomic_DNA"/>
</dbReference>
<keyword evidence="5" id="KW-1185">Reference proteome</keyword>
<keyword evidence="4" id="KW-0346">Stress response</keyword>
<dbReference type="PANTHER" id="PTHR19375">
    <property type="entry name" value="HEAT SHOCK PROTEIN 70KDA"/>
    <property type="match status" value="1"/>
</dbReference>
<dbReference type="Gene3D" id="3.30.420.40">
    <property type="match status" value="4"/>
</dbReference>